<protein>
    <submittedName>
        <fullName evidence="1">Uncharacterized protein</fullName>
    </submittedName>
</protein>
<dbReference type="EMBL" id="LNCU01000043">
    <property type="protein sequence ID" value="KWV57266.1"/>
    <property type="molecule type" value="Genomic_DNA"/>
</dbReference>
<reference evidence="1 2" key="1">
    <citation type="submission" date="2015-11" db="EMBL/GenBank/DDBJ databases">
        <title>Draft Genome Sequence of the Strain BR 10303 (Bradyrhizobium sp.) isolated from nodules of Centrolobium paraense.</title>
        <authorList>
            <person name="Zelli J.E."/>
            <person name="Simoes-Araujo J.L."/>
            <person name="Barauna A.C."/>
            <person name="Silva K."/>
        </authorList>
    </citation>
    <scope>NUCLEOTIDE SEQUENCE [LARGE SCALE GENOMIC DNA]</scope>
    <source>
        <strain evidence="1 2">BR 10303</strain>
    </source>
</reference>
<proteinExistence type="predicted"/>
<organism evidence="1 2">
    <name type="scientific">Bradyrhizobium macuxiense</name>
    <dbReference type="NCBI Taxonomy" id="1755647"/>
    <lineage>
        <taxon>Bacteria</taxon>
        <taxon>Pseudomonadati</taxon>
        <taxon>Pseudomonadota</taxon>
        <taxon>Alphaproteobacteria</taxon>
        <taxon>Hyphomicrobiales</taxon>
        <taxon>Nitrobacteraceae</taxon>
        <taxon>Bradyrhizobium</taxon>
    </lineage>
</organism>
<evidence type="ECO:0000313" key="2">
    <source>
        <dbReference type="Proteomes" id="UP000057737"/>
    </source>
</evidence>
<sequence length="130" mass="14283">MSVAFARRAEHARLRALGVSLVGLLGAVHRQRAPLAVCQLSLFKLSHAAVPACVQREVRRHAIDFLPEPSNGVVDRTVDPRDRDPLPALLLLGVLAQLAEDHLHAELRQPGQHLFCLSIEANHPVLGLFF</sequence>
<accession>A0A109JY47</accession>
<gene>
    <name evidence="1" type="ORF">AS156_40145</name>
</gene>
<evidence type="ECO:0000313" key="1">
    <source>
        <dbReference type="EMBL" id="KWV57266.1"/>
    </source>
</evidence>
<dbReference type="AlphaFoldDB" id="A0A109JY47"/>
<comment type="caution">
    <text evidence="1">The sequence shown here is derived from an EMBL/GenBank/DDBJ whole genome shotgun (WGS) entry which is preliminary data.</text>
</comment>
<keyword evidence="2" id="KW-1185">Reference proteome</keyword>
<name>A0A109JY47_9BRAD</name>
<dbReference type="Proteomes" id="UP000057737">
    <property type="component" value="Unassembled WGS sequence"/>
</dbReference>